<organism evidence="2">
    <name type="scientific">Streptomyces sp. Y1</name>
    <dbReference type="NCBI Taxonomy" id="3238634"/>
    <lineage>
        <taxon>Bacteria</taxon>
        <taxon>Bacillati</taxon>
        <taxon>Actinomycetota</taxon>
        <taxon>Actinomycetes</taxon>
        <taxon>Kitasatosporales</taxon>
        <taxon>Streptomycetaceae</taxon>
        <taxon>Streptomyces</taxon>
    </lineage>
</organism>
<name>A0AB39TU74_9ACTN</name>
<dbReference type="InterPro" id="IPR006311">
    <property type="entry name" value="TAT_signal"/>
</dbReference>
<dbReference type="EMBL" id="CP163445">
    <property type="protein sequence ID" value="XDQ82611.1"/>
    <property type="molecule type" value="Genomic_DNA"/>
</dbReference>
<evidence type="ECO:0000313" key="2">
    <source>
        <dbReference type="EMBL" id="XDQ82611.1"/>
    </source>
</evidence>
<feature type="region of interest" description="Disordered" evidence="1">
    <location>
        <begin position="40"/>
        <end position="66"/>
    </location>
</feature>
<accession>A0AB39TU74</accession>
<protein>
    <submittedName>
        <fullName evidence="2">Uncharacterized protein</fullName>
    </submittedName>
</protein>
<dbReference type="PROSITE" id="PS51318">
    <property type="entry name" value="TAT"/>
    <property type="match status" value="1"/>
</dbReference>
<dbReference type="AlphaFoldDB" id="A0AB39TU74"/>
<dbReference type="RefSeq" id="WP_369184937.1">
    <property type="nucleotide sequence ID" value="NZ_CP163445.1"/>
</dbReference>
<sequence length="103" mass="10439">MSLETPAADPPDGLSRRHLMRQAAAVGAAGLAATLVTGAAPASAATGTAHDESTGHGTAPGHDEPMIVHVRDVRSGHLDLFSGERHHRVQDPALAAALARALA</sequence>
<evidence type="ECO:0000256" key="1">
    <source>
        <dbReference type="SAM" id="MobiDB-lite"/>
    </source>
</evidence>
<reference evidence="2" key="1">
    <citation type="submission" date="2024-07" db="EMBL/GenBank/DDBJ databases">
        <authorList>
            <person name="Yu S.T."/>
        </authorList>
    </citation>
    <scope>NUCLEOTIDE SEQUENCE</scope>
    <source>
        <strain evidence="2">Y1</strain>
    </source>
</reference>
<proteinExistence type="predicted"/>
<gene>
    <name evidence="2" type="ORF">AB2U05_31000</name>
</gene>